<feature type="region of interest" description="Disordered" evidence="1">
    <location>
        <begin position="1"/>
        <end position="40"/>
    </location>
</feature>
<sequence>MEGCEVPPAPEQQQGSPAPITQEGEQESESGEIDQSYDVS</sequence>
<accession>A0A6J4R3A8</accession>
<evidence type="ECO:0000313" key="2">
    <source>
        <dbReference type="EMBL" id="CAA9462972.1"/>
    </source>
</evidence>
<protein>
    <submittedName>
        <fullName evidence="2">Uncharacterized protein</fullName>
    </submittedName>
</protein>
<dbReference type="EMBL" id="CADCVE010000091">
    <property type="protein sequence ID" value="CAA9462972.1"/>
    <property type="molecule type" value="Genomic_DNA"/>
</dbReference>
<proteinExistence type="predicted"/>
<name>A0A6J4R3A8_9ACTN</name>
<gene>
    <name evidence="2" type="ORF">AVDCRST_MAG28-3622</name>
</gene>
<dbReference type="AlphaFoldDB" id="A0A6J4R3A8"/>
<reference evidence="2" key="1">
    <citation type="submission" date="2020-02" db="EMBL/GenBank/DDBJ databases">
        <authorList>
            <person name="Meier V. D."/>
        </authorList>
    </citation>
    <scope>NUCLEOTIDE SEQUENCE</scope>
    <source>
        <strain evidence="2">AVDCRST_MAG28</strain>
    </source>
</reference>
<evidence type="ECO:0000256" key="1">
    <source>
        <dbReference type="SAM" id="MobiDB-lite"/>
    </source>
</evidence>
<organism evidence="2">
    <name type="scientific">uncultured Rubrobacteraceae bacterium</name>
    <dbReference type="NCBI Taxonomy" id="349277"/>
    <lineage>
        <taxon>Bacteria</taxon>
        <taxon>Bacillati</taxon>
        <taxon>Actinomycetota</taxon>
        <taxon>Rubrobacteria</taxon>
        <taxon>Rubrobacterales</taxon>
        <taxon>Rubrobacteraceae</taxon>
        <taxon>environmental samples</taxon>
    </lineage>
</organism>